<keyword evidence="2" id="KW-1185">Reference proteome</keyword>
<dbReference type="EMBL" id="JBBNAG010000007">
    <property type="protein sequence ID" value="KAK9118468.1"/>
    <property type="molecule type" value="Genomic_DNA"/>
</dbReference>
<reference evidence="1 2" key="1">
    <citation type="submission" date="2024-01" db="EMBL/GenBank/DDBJ databases">
        <title>Genome assemblies of Stephania.</title>
        <authorList>
            <person name="Yang L."/>
        </authorList>
    </citation>
    <scope>NUCLEOTIDE SEQUENCE [LARGE SCALE GENOMIC DNA]</scope>
    <source>
        <strain evidence="1">JXDWG</strain>
        <tissue evidence="1">Leaf</tissue>
    </source>
</reference>
<organism evidence="1 2">
    <name type="scientific">Stephania cephalantha</name>
    <dbReference type="NCBI Taxonomy" id="152367"/>
    <lineage>
        <taxon>Eukaryota</taxon>
        <taxon>Viridiplantae</taxon>
        <taxon>Streptophyta</taxon>
        <taxon>Embryophyta</taxon>
        <taxon>Tracheophyta</taxon>
        <taxon>Spermatophyta</taxon>
        <taxon>Magnoliopsida</taxon>
        <taxon>Ranunculales</taxon>
        <taxon>Menispermaceae</taxon>
        <taxon>Menispermoideae</taxon>
        <taxon>Cissampelideae</taxon>
        <taxon>Stephania</taxon>
    </lineage>
</organism>
<dbReference type="AlphaFoldDB" id="A0AAP0IMW9"/>
<evidence type="ECO:0000313" key="2">
    <source>
        <dbReference type="Proteomes" id="UP001419268"/>
    </source>
</evidence>
<sequence>MGKWSKEDLRACRMGKSYAARRHMGQGKHPWKDHGVVPPRALAWGRARLGLDRDGRASASTQRHFEDVPIDQGIKTVMEPGGSKGRKQLATKEEQEIPLPIATLFAHIVTIGRINVGQLIHDNIIEAMESTTIILPYPFLIINLFQRVRVSFVGLFRTIPPAFPITDHYITNLKTPSGHDDFVDEREDAAELQRLVEWETRAKVNETSIAQRQAASKAELQERRERVREIERQAEQHDGVGFSTTTDD</sequence>
<name>A0AAP0IMW9_9MAGN</name>
<comment type="caution">
    <text evidence="1">The sequence shown here is derived from an EMBL/GenBank/DDBJ whole genome shotgun (WGS) entry which is preliminary data.</text>
</comment>
<accession>A0AAP0IMW9</accession>
<evidence type="ECO:0000313" key="1">
    <source>
        <dbReference type="EMBL" id="KAK9118468.1"/>
    </source>
</evidence>
<protein>
    <submittedName>
        <fullName evidence="1">Uncharacterized protein</fullName>
    </submittedName>
</protein>
<gene>
    <name evidence="1" type="ORF">Scep_016561</name>
</gene>
<dbReference type="Proteomes" id="UP001419268">
    <property type="component" value="Unassembled WGS sequence"/>
</dbReference>
<proteinExistence type="predicted"/>